<evidence type="ECO:0000256" key="13">
    <source>
        <dbReference type="HAMAP-Rule" id="MF_00834"/>
    </source>
</evidence>
<keyword evidence="10 13" id="KW-0663">Pyridoxal phosphate</keyword>
<dbReference type="PROSITE" id="PS00600">
    <property type="entry name" value="AA_TRANSFER_CLASS_3"/>
    <property type="match status" value="1"/>
</dbReference>
<keyword evidence="5 13" id="KW-0963">Cytoplasm</keyword>
<comment type="subcellular location">
    <subcellularLocation>
        <location evidence="2 13">Cytoplasm</location>
    </subcellularLocation>
</comment>
<evidence type="ECO:0000256" key="4">
    <source>
        <dbReference type="ARBA" id="ARBA00011738"/>
    </source>
</evidence>
<evidence type="ECO:0000256" key="2">
    <source>
        <dbReference type="ARBA" id="ARBA00004496"/>
    </source>
</evidence>
<feature type="binding site" evidence="13">
    <location>
        <position position="437"/>
    </location>
    <ligand>
        <name>substrate</name>
    </ligand>
</feature>
<dbReference type="HAMAP" id="MF_00834">
    <property type="entry name" value="BioA"/>
    <property type="match status" value="1"/>
</dbReference>
<proteinExistence type="inferred from homology"/>
<feature type="site" description="Participates in the substrate recognition with KAPA and in a stacking interaction with the adenine ring of SAM" evidence="13">
    <location>
        <position position="40"/>
    </location>
</feature>
<keyword evidence="15" id="KW-1185">Reference proteome</keyword>
<evidence type="ECO:0000313" key="15">
    <source>
        <dbReference type="Proteomes" id="UP000317243"/>
    </source>
</evidence>
<evidence type="ECO:0000256" key="5">
    <source>
        <dbReference type="ARBA" id="ARBA00022490"/>
    </source>
</evidence>
<dbReference type="AlphaFoldDB" id="A0A5C5X4D5"/>
<keyword evidence="6 13" id="KW-0032">Aminotransferase</keyword>
<sequence>MGWALQFISDFLCDSISDTMQNSTVDQLRQWDNDHVWHPFTPMEAYKSEEAPIIESGEGFELIDVEGNRYLDGISALWCNVHGHNVPEINLAIQNQLGKIAHTTLLGMSSTPSIELAKRLVDLTPKSLTRVFYSDSGSTAVEAALKMAWQFHRQKPSGPEERDLFGTVSGAYHGDTIGSVSVGSIELFHQVYGKMLFQTVSVPSPASVHSSPSETRDREVTDCFDQVRNIIEEYGSRLNAFVIEPLVQGAAGILVHPPGYLQHVRDLTKKAGIPLICDEVAVGFGRTGTMFACEQEDVEPDLMCLAKGITGGYLPVAVTMASEEIFSAFLGDPSAGRTFFHGHTYTGNPLGCAAALASLDLLERNSVIENAKRIAGVLEDELQLLRSHPHVTEIRQKGTMVGIEFVRSRTPLERYPATRRTGHLVTLAARKRGVILRPLGDTVVLMPAPAMPEELVKKLCRVVIESIDEATSESGEMN</sequence>
<dbReference type="CDD" id="cd00610">
    <property type="entry name" value="OAT_like"/>
    <property type="match status" value="1"/>
</dbReference>
<protein>
    <recommendedName>
        <fullName evidence="13">Adenosylmethionine-8-amino-7-oxononanoate aminotransferase</fullName>
        <ecNumber evidence="13">2.6.1.62</ecNumber>
    </recommendedName>
    <alternativeName>
        <fullName evidence="13">7,8-diamino-pelargonic acid aminotransferase</fullName>
        <shortName evidence="13">DAPA AT</shortName>
        <shortName evidence="13">DAPA aminotransferase</shortName>
    </alternativeName>
    <alternativeName>
        <fullName evidence="13">7,8-diaminononanoate synthase</fullName>
        <shortName evidence="13">DANS</shortName>
    </alternativeName>
    <alternativeName>
        <fullName evidence="13">Diaminopelargonic acid synthase</fullName>
    </alternativeName>
</protein>
<dbReference type="Gene3D" id="3.90.1150.10">
    <property type="entry name" value="Aspartate Aminotransferase, domain 1"/>
    <property type="match status" value="1"/>
</dbReference>
<comment type="function">
    <text evidence="13">Catalyzes the transfer of the alpha-amino group from S-adenosyl-L-methionine (SAM) to 7-keto-8-aminopelargonic acid (KAPA) to form 7,8-diaminopelargonic acid (DAPA). It is the only aminotransferase known to utilize SAM as an amino donor.</text>
</comment>
<dbReference type="InterPro" id="IPR005815">
    <property type="entry name" value="BioA"/>
</dbReference>
<comment type="similarity">
    <text evidence="12 13">Belongs to the class-III pyridoxal-phosphate-dependent aminotransferase family. BioA subfamily.</text>
</comment>
<dbReference type="NCBIfam" id="TIGR00508">
    <property type="entry name" value="bioA"/>
    <property type="match status" value="1"/>
</dbReference>
<evidence type="ECO:0000313" key="14">
    <source>
        <dbReference type="EMBL" id="TWT57449.1"/>
    </source>
</evidence>
<dbReference type="GO" id="GO:0009102">
    <property type="term" value="P:biotin biosynthetic process"/>
    <property type="evidence" value="ECO:0007669"/>
    <property type="project" value="UniProtKB-UniRule"/>
</dbReference>
<keyword evidence="9 13" id="KW-0093">Biotin biosynthesis</keyword>
<dbReference type="GO" id="GO:0004015">
    <property type="term" value="F:adenosylmethionine-8-amino-7-oxononanoate transaminase activity"/>
    <property type="evidence" value="ECO:0007669"/>
    <property type="project" value="UniProtKB-UniRule"/>
</dbReference>
<feature type="binding site" evidence="13">
    <location>
        <position position="342"/>
    </location>
    <ligand>
        <name>substrate</name>
    </ligand>
</feature>
<dbReference type="InterPro" id="IPR005814">
    <property type="entry name" value="Aminotrans_3"/>
</dbReference>
<dbReference type="GO" id="GO:0030170">
    <property type="term" value="F:pyridoxal phosphate binding"/>
    <property type="evidence" value="ECO:0007669"/>
    <property type="project" value="UniProtKB-UniRule"/>
</dbReference>
<dbReference type="Proteomes" id="UP000317243">
    <property type="component" value="Unassembled WGS sequence"/>
</dbReference>
<dbReference type="PANTHER" id="PTHR42684:SF17">
    <property type="entry name" value="ADENOSYLMETHIONINE-8-AMINO-7-OXONONANOATE AMINOTRANSFERASE"/>
    <property type="match status" value="1"/>
</dbReference>
<dbReference type="FunFam" id="3.40.640.10:FF:000078">
    <property type="entry name" value="Adenosylmethionine-8-amino-7-oxononanoate aminotransferase"/>
    <property type="match status" value="1"/>
</dbReference>
<dbReference type="UniPathway" id="UPA00078">
    <property type="reaction ID" value="UER00160"/>
</dbReference>
<keyword evidence="8 13" id="KW-0949">S-adenosyl-L-methionine</keyword>
<dbReference type="Gene3D" id="3.40.640.10">
    <property type="entry name" value="Type I PLP-dependent aspartate aminotransferase-like (Major domain)"/>
    <property type="match status" value="1"/>
</dbReference>
<dbReference type="GO" id="GO:0005737">
    <property type="term" value="C:cytoplasm"/>
    <property type="evidence" value="ECO:0007669"/>
    <property type="project" value="UniProtKB-SubCell"/>
</dbReference>
<comment type="caution">
    <text evidence="14">The sequence shown here is derived from an EMBL/GenBank/DDBJ whole genome shotgun (WGS) entry which is preliminary data.</text>
</comment>
<dbReference type="InterPro" id="IPR015422">
    <property type="entry name" value="PyrdxlP-dep_Trfase_small"/>
</dbReference>
<comment type="cofactor">
    <cofactor evidence="1 13">
        <name>pyridoxal 5'-phosphate</name>
        <dbReference type="ChEBI" id="CHEBI:597326"/>
    </cofactor>
</comment>
<dbReference type="Pfam" id="PF00202">
    <property type="entry name" value="Aminotran_3"/>
    <property type="match status" value="1"/>
</dbReference>
<evidence type="ECO:0000256" key="7">
    <source>
        <dbReference type="ARBA" id="ARBA00022679"/>
    </source>
</evidence>
<reference evidence="14 15" key="1">
    <citation type="submission" date="2019-02" db="EMBL/GenBank/DDBJ databases">
        <title>Deep-cultivation of Planctomycetes and their phenomic and genomic characterization uncovers novel biology.</title>
        <authorList>
            <person name="Wiegand S."/>
            <person name="Jogler M."/>
            <person name="Boedeker C."/>
            <person name="Pinto D."/>
            <person name="Vollmers J."/>
            <person name="Rivas-Marin E."/>
            <person name="Kohn T."/>
            <person name="Peeters S.H."/>
            <person name="Heuer A."/>
            <person name="Rast P."/>
            <person name="Oberbeckmann S."/>
            <person name="Bunk B."/>
            <person name="Jeske O."/>
            <person name="Meyerdierks A."/>
            <person name="Storesund J.E."/>
            <person name="Kallscheuer N."/>
            <person name="Luecker S."/>
            <person name="Lage O.M."/>
            <person name="Pohl T."/>
            <person name="Merkel B.J."/>
            <person name="Hornburger P."/>
            <person name="Mueller R.-W."/>
            <person name="Bruemmer F."/>
            <person name="Labrenz M."/>
            <person name="Spormann A.M."/>
            <person name="Op Den Camp H."/>
            <person name="Overmann J."/>
            <person name="Amann R."/>
            <person name="Jetten M.S.M."/>
            <person name="Mascher T."/>
            <person name="Medema M.H."/>
            <person name="Devos D.P."/>
            <person name="Kaster A.-K."/>
            <person name="Ovreas L."/>
            <person name="Rohde M."/>
            <person name="Galperin M.Y."/>
            <person name="Jogler C."/>
        </authorList>
    </citation>
    <scope>NUCLEOTIDE SEQUENCE [LARGE SCALE GENOMIC DNA]</scope>
    <source>
        <strain evidence="14 15">KOR42</strain>
    </source>
</reference>
<organism evidence="14 15">
    <name type="scientific">Thalassoglobus neptunius</name>
    <dbReference type="NCBI Taxonomy" id="1938619"/>
    <lineage>
        <taxon>Bacteria</taxon>
        <taxon>Pseudomonadati</taxon>
        <taxon>Planctomycetota</taxon>
        <taxon>Planctomycetia</taxon>
        <taxon>Planctomycetales</taxon>
        <taxon>Planctomycetaceae</taxon>
        <taxon>Thalassoglobus</taxon>
    </lineage>
</organism>
<keyword evidence="7 13" id="KW-0808">Transferase</keyword>
<evidence type="ECO:0000256" key="6">
    <source>
        <dbReference type="ARBA" id="ARBA00022576"/>
    </source>
</evidence>
<evidence type="ECO:0000256" key="3">
    <source>
        <dbReference type="ARBA" id="ARBA00005063"/>
    </source>
</evidence>
<evidence type="ECO:0000256" key="10">
    <source>
        <dbReference type="ARBA" id="ARBA00022898"/>
    </source>
</evidence>
<evidence type="ECO:0000256" key="9">
    <source>
        <dbReference type="ARBA" id="ARBA00022756"/>
    </source>
</evidence>
<comment type="caution">
    <text evidence="13">Lacks conserved residue(s) required for the propagation of feature annotation.</text>
</comment>
<dbReference type="PANTHER" id="PTHR42684">
    <property type="entry name" value="ADENOSYLMETHIONINE-8-AMINO-7-OXONONANOATE AMINOTRANSFERASE"/>
    <property type="match status" value="1"/>
</dbReference>
<dbReference type="InterPro" id="IPR015421">
    <property type="entry name" value="PyrdxlP-dep_Trfase_major"/>
</dbReference>
<gene>
    <name evidence="14" type="primary">bioK</name>
    <name evidence="13" type="synonym">bioA</name>
    <name evidence="14" type="ORF">KOR42_08100</name>
</gene>
<name>A0A5C5X4D5_9PLAN</name>
<evidence type="ECO:0000256" key="1">
    <source>
        <dbReference type="ARBA" id="ARBA00001933"/>
    </source>
</evidence>
<accession>A0A5C5X4D5</accession>
<feature type="binding site" evidence="13">
    <location>
        <begin position="343"/>
        <end position="344"/>
    </location>
    <ligand>
        <name>pyridoxal 5'-phosphate</name>
        <dbReference type="ChEBI" id="CHEBI:597326"/>
    </ligand>
</feature>
<comment type="catalytic activity">
    <reaction evidence="11 13">
        <text>(8S)-8-amino-7-oxononanoate + S-adenosyl-L-methionine = S-adenosyl-4-methylsulfanyl-2-oxobutanoate + (7R,8S)-7,8-diammoniononanoate</text>
        <dbReference type="Rhea" id="RHEA:16861"/>
        <dbReference type="ChEBI" id="CHEBI:16490"/>
        <dbReference type="ChEBI" id="CHEBI:59789"/>
        <dbReference type="ChEBI" id="CHEBI:149468"/>
        <dbReference type="ChEBI" id="CHEBI:149469"/>
        <dbReference type="EC" id="2.6.1.62"/>
    </reaction>
</comment>
<feature type="binding site" evidence="13">
    <location>
        <position position="172"/>
    </location>
    <ligand>
        <name>substrate</name>
    </ligand>
</feature>
<feature type="binding site" evidence="13">
    <location>
        <position position="278"/>
    </location>
    <ligand>
        <name>pyridoxal 5'-phosphate</name>
        <dbReference type="ChEBI" id="CHEBI:597326"/>
    </ligand>
</feature>
<dbReference type="InterPro" id="IPR015424">
    <property type="entry name" value="PyrdxlP-dep_Trfase"/>
</dbReference>
<comment type="pathway">
    <text evidence="3 13">Cofactor biosynthesis; biotin biosynthesis; 7,8-diaminononanoate from 8-amino-7-oxononanoate (SAM route): step 1/1.</text>
</comment>
<dbReference type="SUPFAM" id="SSF53383">
    <property type="entry name" value="PLP-dependent transferases"/>
    <property type="match status" value="1"/>
</dbReference>
<evidence type="ECO:0000256" key="8">
    <source>
        <dbReference type="ARBA" id="ARBA00022691"/>
    </source>
</evidence>
<comment type="subunit">
    <text evidence="4 13">Homodimer.</text>
</comment>
<dbReference type="InterPro" id="IPR049704">
    <property type="entry name" value="Aminotrans_3_PPA_site"/>
</dbReference>
<dbReference type="EC" id="2.6.1.62" evidence="13"/>
<evidence type="ECO:0000256" key="11">
    <source>
        <dbReference type="ARBA" id="ARBA00048449"/>
    </source>
</evidence>
<feature type="binding site" evidence="13">
    <location>
        <begin position="137"/>
        <end position="138"/>
    </location>
    <ligand>
        <name>pyridoxal 5'-phosphate</name>
        <dbReference type="ChEBI" id="CHEBI:597326"/>
    </ligand>
</feature>
<feature type="modified residue" description="N6-(pyridoxal phosphate)lysine" evidence="13">
    <location>
        <position position="307"/>
    </location>
</feature>
<evidence type="ECO:0000256" key="12">
    <source>
        <dbReference type="ARBA" id="ARBA00060970"/>
    </source>
</evidence>
<dbReference type="EMBL" id="SIHI01000001">
    <property type="protein sequence ID" value="TWT57449.1"/>
    <property type="molecule type" value="Genomic_DNA"/>
</dbReference>
<feature type="binding site" evidence="13">
    <location>
        <position position="307"/>
    </location>
    <ligand>
        <name>substrate</name>
    </ligand>
</feature>